<protein>
    <submittedName>
        <fullName evidence="1">Uncharacterized protein</fullName>
    </submittedName>
</protein>
<gene>
    <name evidence="1" type="ORF">BDR25DRAFT_356640</name>
</gene>
<name>A0ACB6QR76_9PLEO</name>
<organism evidence="1 2">
    <name type="scientific">Lindgomyces ingoldianus</name>
    <dbReference type="NCBI Taxonomy" id="673940"/>
    <lineage>
        <taxon>Eukaryota</taxon>
        <taxon>Fungi</taxon>
        <taxon>Dikarya</taxon>
        <taxon>Ascomycota</taxon>
        <taxon>Pezizomycotina</taxon>
        <taxon>Dothideomycetes</taxon>
        <taxon>Pleosporomycetidae</taxon>
        <taxon>Pleosporales</taxon>
        <taxon>Lindgomycetaceae</taxon>
        <taxon>Lindgomyces</taxon>
    </lineage>
</organism>
<keyword evidence="2" id="KW-1185">Reference proteome</keyword>
<dbReference type="Proteomes" id="UP000799755">
    <property type="component" value="Unassembled WGS sequence"/>
</dbReference>
<proteinExistence type="predicted"/>
<evidence type="ECO:0000313" key="2">
    <source>
        <dbReference type="Proteomes" id="UP000799755"/>
    </source>
</evidence>
<comment type="caution">
    <text evidence="1">The sequence shown here is derived from an EMBL/GenBank/DDBJ whole genome shotgun (WGS) entry which is preliminary data.</text>
</comment>
<sequence length="352" mass="40267">MFAFAELLDFQQHPQKATYFLLDIVLNFRSVYVSESGQWPPRRNPDMVITSGVGFSPIENFFEALIGMAAVHIERKRSWRRFLVSNCKNLVKRPEYIFLTIIVFSAQVMEVQEWRCQLLSCFIISGGTIFGGKFSLVSPGNKERDPFALESRSGRGRGCGSHAEECATQSTSSLMQLCLSTLRSKSSPGTSIYSINDSAITFGSERTSKTATFLFFETMAPHTVWLWSNCDGPVGYCRTDWLGTPYWDSMEPLLYQLAVFQKYILKFHSNLPTLFINSESKLSMLESNHKEHCLEVRDFNIAMIGINHFYFQYIFSDSHDVEFERRGELFSLRRKSATLNLEVLIEFSGCSF</sequence>
<evidence type="ECO:0000313" key="1">
    <source>
        <dbReference type="EMBL" id="KAF2469406.1"/>
    </source>
</evidence>
<dbReference type="EMBL" id="MU003512">
    <property type="protein sequence ID" value="KAF2469406.1"/>
    <property type="molecule type" value="Genomic_DNA"/>
</dbReference>
<reference evidence="1" key="1">
    <citation type="journal article" date="2020" name="Stud. Mycol.">
        <title>101 Dothideomycetes genomes: a test case for predicting lifestyles and emergence of pathogens.</title>
        <authorList>
            <person name="Haridas S."/>
            <person name="Albert R."/>
            <person name="Binder M."/>
            <person name="Bloem J."/>
            <person name="Labutti K."/>
            <person name="Salamov A."/>
            <person name="Andreopoulos B."/>
            <person name="Baker S."/>
            <person name="Barry K."/>
            <person name="Bills G."/>
            <person name="Bluhm B."/>
            <person name="Cannon C."/>
            <person name="Castanera R."/>
            <person name="Culley D."/>
            <person name="Daum C."/>
            <person name="Ezra D."/>
            <person name="Gonzalez J."/>
            <person name="Henrissat B."/>
            <person name="Kuo A."/>
            <person name="Liang C."/>
            <person name="Lipzen A."/>
            <person name="Lutzoni F."/>
            <person name="Magnuson J."/>
            <person name="Mondo S."/>
            <person name="Nolan M."/>
            <person name="Ohm R."/>
            <person name="Pangilinan J."/>
            <person name="Park H.-J."/>
            <person name="Ramirez L."/>
            <person name="Alfaro M."/>
            <person name="Sun H."/>
            <person name="Tritt A."/>
            <person name="Yoshinaga Y."/>
            <person name="Zwiers L.-H."/>
            <person name="Turgeon B."/>
            <person name="Goodwin S."/>
            <person name="Spatafora J."/>
            <person name="Crous P."/>
            <person name="Grigoriev I."/>
        </authorList>
    </citation>
    <scope>NUCLEOTIDE SEQUENCE</scope>
    <source>
        <strain evidence="1">ATCC 200398</strain>
    </source>
</reference>
<accession>A0ACB6QR76</accession>